<dbReference type="RefSeq" id="WP_062370595.1">
    <property type="nucleotide sequence ID" value="NZ_CP007140.1"/>
</dbReference>
<proteinExistence type="predicted"/>
<dbReference type="PANTHER" id="PTHR32022">
    <property type="entry name" value="D-GLUTAMATE CYCLASE, MITOCHONDRIAL"/>
    <property type="match status" value="1"/>
</dbReference>
<dbReference type="AlphaFoldDB" id="A0A0X1KIP0"/>
<evidence type="ECO:0000313" key="2">
    <source>
        <dbReference type="EMBL" id="AJC71118.1"/>
    </source>
</evidence>
<dbReference type="OrthoDB" id="86109at2157"/>
<organism evidence="2 3">
    <name type="scientific">Thermococcus guaymasensis DSM 11113</name>
    <dbReference type="NCBI Taxonomy" id="1432656"/>
    <lineage>
        <taxon>Archaea</taxon>
        <taxon>Methanobacteriati</taxon>
        <taxon>Methanobacteriota</taxon>
        <taxon>Thermococci</taxon>
        <taxon>Thermococcales</taxon>
        <taxon>Thermococcaceae</taxon>
        <taxon>Thermococcus</taxon>
    </lineage>
</organism>
<evidence type="ECO:0000313" key="3">
    <source>
        <dbReference type="Proteomes" id="UP000062043"/>
    </source>
</evidence>
<keyword evidence="3" id="KW-1185">Reference proteome</keyword>
<protein>
    <recommendedName>
        <fullName evidence="1">D-glutamate cyclase-like C-terminal domain-containing protein</fullName>
    </recommendedName>
</protein>
<sequence>MIAHIINTDIGGRGVLSLYLDYRKRNFRFLENAAEILLDNSERVLVVTGFPIPPMNVPETDGPPGALALSKLITELGGSAEILAHEAVINAMAPLQKSFSVKFTRNPDLPNYDLVIFVETPGRARDGNHYSMSGLRIEGETFDWIAEEARDYGVPTIGIGDGGNEVGMGKIRDLIIKHIPLGERIASTVETDELVVSAVSNWGAYGLIARASLELGENFLADWDEAFVVRLLVENGIIDGVSKRQEVSVDGVPIDVHVALVELLKRVVDSRVG</sequence>
<accession>A0A0X1KIP0</accession>
<feature type="domain" description="D-glutamate cyclase-like C-terminal" evidence="1">
    <location>
        <begin position="3"/>
        <end position="264"/>
    </location>
</feature>
<dbReference type="PANTHER" id="PTHR32022:SF10">
    <property type="entry name" value="D-GLUTAMATE CYCLASE, MITOCHONDRIAL"/>
    <property type="match status" value="1"/>
</dbReference>
<dbReference type="GeneID" id="27134465"/>
<dbReference type="EMBL" id="CP007140">
    <property type="protein sequence ID" value="AJC71118.1"/>
    <property type="molecule type" value="Genomic_DNA"/>
</dbReference>
<evidence type="ECO:0000259" key="1">
    <source>
        <dbReference type="Pfam" id="PF14336"/>
    </source>
</evidence>
<dbReference type="Pfam" id="PF14336">
    <property type="entry name" value="GLUCM-like_C"/>
    <property type="match status" value="1"/>
</dbReference>
<gene>
    <name evidence="2" type="ORF">X802_02190</name>
</gene>
<dbReference type="Proteomes" id="UP000062043">
    <property type="component" value="Chromosome"/>
</dbReference>
<dbReference type="KEGG" id="tgy:X802_02190"/>
<dbReference type="PATRIC" id="fig|1432656.3.peg.429"/>
<reference evidence="2 3" key="1">
    <citation type="submission" date="2014-01" db="EMBL/GenBank/DDBJ databases">
        <title>Genome sequencing of Thermococcus guaymasensis.</title>
        <authorList>
            <person name="Zhang X."/>
            <person name="Alvare G."/>
            <person name="Fristensky B."/>
            <person name="Chen L."/>
            <person name="Suen T."/>
            <person name="Chen Q."/>
            <person name="Ma K."/>
        </authorList>
    </citation>
    <scope>NUCLEOTIDE SEQUENCE [LARGE SCALE GENOMIC DNA]</scope>
    <source>
        <strain evidence="2 3">DSM 11113</strain>
    </source>
</reference>
<dbReference type="Gene3D" id="3.90.1640.20">
    <property type="entry name" value="TON_0340"/>
    <property type="match status" value="1"/>
</dbReference>
<dbReference type="STRING" id="1432656.X802_02190"/>
<dbReference type="InterPro" id="IPR025504">
    <property type="entry name" value="GLUCM_C"/>
</dbReference>
<name>A0A0X1KIP0_9EURY</name>